<accession>A0A0G3BMC7</accession>
<protein>
    <submittedName>
        <fullName evidence="6">Transcriptional regulator</fullName>
    </submittedName>
</protein>
<dbReference type="KEGG" id="pbh:AAW51_1019"/>
<dbReference type="SUPFAM" id="SSF46785">
    <property type="entry name" value="Winged helix' DNA-binding domain"/>
    <property type="match status" value="1"/>
</dbReference>
<reference evidence="6 7" key="1">
    <citation type="submission" date="2015-05" db="EMBL/GenBank/DDBJ databases">
        <authorList>
            <person name="Tang B."/>
            <person name="Yu Y."/>
        </authorList>
    </citation>
    <scope>NUCLEOTIDE SEQUENCE [LARGE SCALE GENOMIC DNA]</scope>
    <source>
        <strain evidence="6 7">DSM 7029</strain>
    </source>
</reference>
<dbReference type="PANTHER" id="PTHR30363:SF4">
    <property type="entry name" value="GLYCEROL-3-PHOSPHATE REGULON REPRESSOR"/>
    <property type="match status" value="1"/>
</dbReference>
<dbReference type="PRINTS" id="PR00037">
    <property type="entry name" value="HTHLACR"/>
</dbReference>
<dbReference type="GO" id="GO:0003700">
    <property type="term" value="F:DNA-binding transcription factor activity"/>
    <property type="evidence" value="ECO:0007669"/>
    <property type="project" value="InterPro"/>
</dbReference>
<organism evidence="6 7">
    <name type="scientific">Caldimonas brevitalea</name>
    <dbReference type="NCBI Taxonomy" id="413882"/>
    <lineage>
        <taxon>Bacteria</taxon>
        <taxon>Pseudomonadati</taxon>
        <taxon>Pseudomonadota</taxon>
        <taxon>Betaproteobacteria</taxon>
        <taxon>Burkholderiales</taxon>
        <taxon>Sphaerotilaceae</taxon>
        <taxon>Caldimonas</taxon>
    </lineage>
</organism>
<dbReference type="PROSITE" id="PS00894">
    <property type="entry name" value="HTH_DEOR_1"/>
    <property type="match status" value="1"/>
</dbReference>
<evidence type="ECO:0000256" key="3">
    <source>
        <dbReference type="ARBA" id="ARBA00023125"/>
    </source>
</evidence>
<keyword evidence="4" id="KW-0804">Transcription</keyword>
<name>A0A0G3BMC7_9BURK</name>
<keyword evidence="1" id="KW-0678">Repressor</keyword>
<dbReference type="SMART" id="SM00420">
    <property type="entry name" value="HTH_DEOR"/>
    <property type="match status" value="1"/>
</dbReference>
<dbReference type="STRING" id="413882.AAW51_1019"/>
<dbReference type="SMART" id="SM01134">
    <property type="entry name" value="DeoRC"/>
    <property type="match status" value="1"/>
</dbReference>
<evidence type="ECO:0000256" key="2">
    <source>
        <dbReference type="ARBA" id="ARBA00023015"/>
    </source>
</evidence>
<evidence type="ECO:0000256" key="1">
    <source>
        <dbReference type="ARBA" id="ARBA00022491"/>
    </source>
</evidence>
<dbReference type="PROSITE" id="PS51000">
    <property type="entry name" value="HTH_DEOR_2"/>
    <property type="match status" value="1"/>
</dbReference>
<dbReference type="EMBL" id="CP011371">
    <property type="protein sequence ID" value="AKJ27710.1"/>
    <property type="molecule type" value="Genomic_DNA"/>
</dbReference>
<dbReference type="Proteomes" id="UP000035352">
    <property type="component" value="Chromosome"/>
</dbReference>
<keyword evidence="3" id="KW-0238">DNA-binding</keyword>
<keyword evidence="7" id="KW-1185">Reference proteome</keyword>
<dbReference type="InterPro" id="IPR001034">
    <property type="entry name" value="DeoR_HTH"/>
</dbReference>
<proteinExistence type="predicted"/>
<dbReference type="InterPro" id="IPR037171">
    <property type="entry name" value="NagB/RpiA_transferase-like"/>
</dbReference>
<sequence>MSGHAREEWLADERRGRIRELLALQGKVRAQHLVQLFGVSEDTIRRDLTDMAEQGLLRRVHGGALPLTAASVGGSWQERVGRDAAEKQALVAAVLRELRGGERIFLDSGTTNALLARQLPRALPFTVVTTSPEAALALCDHERCDVIVPGGRLHRRTASFCGAEAVRMVEAMYADVCLLGVCAVSADGGLTCEEFDEMAVKQAMLRRAERRLALVSTGKLGARLPWQVADVGVITRLFTTADETEPALQAIGRLGVPVSCVEMG</sequence>
<dbReference type="InterPro" id="IPR036388">
    <property type="entry name" value="WH-like_DNA-bd_sf"/>
</dbReference>
<feature type="domain" description="HTH deoR-type" evidence="5">
    <location>
        <begin position="11"/>
        <end position="66"/>
    </location>
</feature>
<dbReference type="RefSeq" id="WP_047193728.1">
    <property type="nucleotide sequence ID" value="NZ_CP011371.1"/>
</dbReference>
<dbReference type="InterPro" id="IPR036390">
    <property type="entry name" value="WH_DNA-bd_sf"/>
</dbReference>
<dbReference type="Pfam" id="PF08220">
    <property type="entry name" value="HTH_DeoR"/>
    <property type="match status" value="1"/>
</dbReference>
<evidence type="ECO:0000256" key="4">
    <source>
        <dbReference type="ARBA" id="ARBA00023163"/>
    </source>
</evidence>
<gene>
    <name evidence="6" type="ORF">AAW51_1019</name>
</gene>
<dbReference type="Pfam" id="PF00455">
    <property type="entry name" value="DeoRC"/>
    <property type="match status" value="1"/>
</dbReference>
<evidence type="ECO:0000313" key="6">
    <source>
        <dbReference type="EMBL" id="AKJ27710.1"/>
    </source>
</evidence>
<dbReference type="SUPFAM" id="SSF100950">
    <property type="entry name" value="NagB/RpiA/CoA transferase-like"/>
    <property type="match status" value="1"/>
</dbReference>
<dbReference type="Gene3D" id="1.10.10.10">
    <property type="entry name" value="Winged helix-like DNA-binding domain superfamily/Winged helix DNA-binding domain"/>
    <property type="match status" value="1"/>
</dbReference>
<dbReference type="OrthoDB" id="9814815at2"/>
<dbReference type="AlphaFoldDB" id="A0A0G3BMC7"/>
<evidence type="ECO:0000313" key="7">
    <source>
        <dbReference type="Proteomes" id="UP000035352"/>
    </source>
</evidence>
<evidence type="ECO:0000259" key="5">
    <source>
        <dbReference type="PROSITE" id="PS51000"/>
    </source>
</evidence>
<dbReference type="InterPro" id="IPR014036">
    <property type="entry name" value="DeoR-like_C"/>
</dbReference>
<dbReference type="InterPro" id="IPR050313">
    <property type="entry name" value="Carb_Metab_HTH_regulators"/>
</dbReference>
<dbReference type="PANTHER" id="PTHR30363">
    <property type="entry name" value="HTH-TYPE TRANSCRIPTIONAL REGULATOR SRLR-RELATED"/>
    <property type="match status" value="1"/>
</dbReference>
<keyword evidence="2" id="KW-0805">Transcription regulation</keyword>
<dbReference type="GO" id="GO:0003677">
    <property type="term" value="F:DNA binding"/>
    <property type="evidence" value="ECO:0007669"/>
    <property type="project" value="UniProtKB-KW"/>
</dbReference>
<dbReference type="InterPro" id="IPR018356">
    <property type="entry name" value="Tscrpt_reg_HTH_DeoR_CS"/>
</dbReference>